<dbReference type="GO" id="GO:0001558">
    <property type="term" value="P:regulation of cell growth"/>
    <property type="evidence" value="ECO:0007669"/>
    <property type="project" value="InterPro"/>
</dbReference>
<dbReference type="InterPro" id="IPR037914">
    <property type="entry name" value="SpoVT-AbrB_sf"/>
</dbReference>
<dbReference type="SUPFAM" id="SSF89447">
    <property type="entry name" value="AbrB/MazE/MraZ-like"/>
    <property type="match status" value="1"/>
</dbReference>
<dbReference type="Pfam" id="PF15937">
    <property type="entry name" value="PrlF_antitoxin"/>
    <property type="match status" value="1"/>
</dbReference>
<evidence type="ECO:0000313" key="1">
    <source>
        <dbReference type="EMBL" id="EQD28001.1"/>
    </source>
</evidence>
<name>T0XZ19_9ZZZZ</name>
<dbReference type="NCBIfam" id="NF007429">
    <property type="entry name" value="PRK09974.1"/>
    <property type="match status" value="1"/>
</dbReference>
<dbReference type="AlphaFoldDB" id="T0XZ19"/>
<comment type="caution">
    <text evidence="1">The sequence shown here is derived from an EMBL/GenBank/DDBJ whole genome shotgun (WGS) entry which is preliminary data.</text>
</comment>
<organism evidence="1">
    <name type="scientific">mine drainage metagenome</name>
    <dbReference type="NCBI Taxonomy" id="410659"/>
    <lineage>
        <taxon>unclassified sequences</taxon>
        <taxon>metagenomes</taxon>
        <taxon>ecological metagenomes</taxon>
    </lineage>
</organism>
<dbReference type="EMBL" id="AUZX01015842">
    <property type="protein sequence ID" value="EQD28001.1"/>
    <property type="molecule type" value="Genomic_DNA"/>
</dbReference>
<proteinExistence type="predicted"/>
<dbReference type="GO" id="GO:0003700">
    <property type="term" value="F:DNA-binding transcription factor activity"/>
    <property type="evidence" value="ECO:0007669"/>
    <property type="project" value="InterPro"/>
</dbReference>
<sequence length="130" mass="13995">MAQACRDNAIALPSTRIPSLEAIMAATLQLESTLTDRYQTTVPDAVRRALKLSKRDKIRYLLQPNGAVVIARASDDSDDPALGAFLGFLAGDLATHPQRVTALDAGLRKRLQSLVGKIKVDLDAALPDET</sequence>
<dbReference type="InterPro" id="IPR031848">
    <property type="entry name" value="PrlF_antitoxin"/>
</dbReference>
<accession>T0XZ19</accession>
<reference evidence="1" key="1">
    <citation type="submission" date="2013-08" db="EMBL/GenBank/DDBJ databases">
        <authorList>
            <person name="Mendez C."/>
            <person name="Richter M."/>
            <person name="Ferrer M."/>
            <person name="Sanchez J."/>
        </authorList>
    </citation>
    <scope>NUCLEOTIDE SEQUENCE</scope>
</reference>
<protein>
    <submittedName>
        <fullName evidence="1">Regulator PrlF</fullName>
    </submittedName>
</protein>
<dbReference type="GO" id="GO:0097351">
    <property type="term" value="F:toxin sequestering activity"/>
    <property type="evidence" value="ECO:0007669"/>
    <property type="project" value="InterPro"/>
</dbReference>
<gene>
    <name evidence="1" type="ORF">B1A_21434</name>
</gene>
<reference evidence="1" key="2">
    <citation type="journal article" date="2014" name="ISME J.">
        <title>Microbial stratification in low pH oxic and suboxic macroscopic growths along an acid mine drainage.</title>
        <authorList>
            <person name="Mendez-Garcia C."/>
            <person name="Mesa V."/>
            <person name="Sprenger R.R."/>
            <person name="Richter M."/>
            <person name="Diez M.S."/>
            <person name="Solano J."/>
            <person name="Bargiela R."/>
            <person name="Golyshina O.V."/>
            <person name="Manteca A."/>
            <person name="Ramos J.L."/>
            <person name="Gallego J.R."/>
            <person name="Llorente I."/>
            <person name="Martins Dos Santos V.A."/>
            <person name="Jensen O.N."/>
            <person name="Pelaez A.I."/>
            <person name="Sanchez J."/>
            <person name="Ferrer M."/>
        </authorList>
    </citation>
    <scope>NUCLEOTIDE SEQUENCE</scope>
</reference>